<name>A0A1F5F6V3_9BACT</name>
<gene>
    <name evidence="2" type="ORF">A2228_04010</name>
</gene>
<organism evidence="2 3">
    <name type="scientific">Candidatus Collierbacteria bacterium RIFOXYA2_FULL_46_10</name>
    <dbReference type="NCBI Taxonomy" id="1817726"/>
    <lineage>
        <taxon>Bacteria</taxon>
        <taxon>Candidatus Collieribacteriota</taxon>
    </lineage>
</organism>
<dbReference type="Pfam" id="PF01966">
    <property type="entry name" value="HD"/>
    <property type="match status" value="1"/>
</dbReference>
<sequence length="196" mass="22618">MPQLVTHQLRVGAVGRTVAKHWKSKCDPIFITQLCLIHDIGNIVKFDLTNPNFGKIENIEEWKKIQKQYRAKYGENAQEATRGILQEAGLNQFTELIAEEEKLYFAEAKEAELERASTAAIILMYADCRVTPKGVVSYRERIDDLKERYGGVASPTWYAWTYWFEEWIQKQVTIDLHSITESQMAPLFTELLTSTI</sequence>
<dbReference type="SUPFAM" id="SSF109604">
    <property type="entry name" value="HD-domain/PDEase-like"/>
    <property type="match status" value="1"/>
</dbReference>
<dbReference type="AlphaFoldDB" id="A0A1F5F6V3"/>
<evidence type="ECO:0000313" key="2">
    <source>
        <dbReference type="EMBL" id="OGD75340.1"/>
    </source>
</evidence>
<protein>
    <recommendedName>
        <fullName evidence="1">HD domain-containing protein</fullName>
    </recommendedName>
</protein>
<evidence type="ECO:0000313" key="3">
    <source>
        <dbReference type="Proteomes" id="UP000176191"/>
    </source>
</evidence>
<dbReference type="InterPro" id="IPR006674">
    <property type="entry name" value="HD_domain"/>
</dbReference>
<feature type="domain" description="HD" evidence="1">
    <location>
        <begin position="5"/>
        <end position="127"/>
    </location>
</feature>
<reference evidence="2 3" key="1">
    <citation type="journal article" date="2016" name="Nat. Commun.">
        <title>Thousands of microbial genomes shed light on interconnected biogeochemical processes in an aquifer system.</title>
        <authorList>
            <person name="Anantharaman K."/>
            <person name="Brown C.T."/>
            <person name="Hug L.A."/>
            <person name="Sharon I."/>
            <person name="Castelle C.J."/>
            <person name="Probst A.J."/>
            <person name="Thomas B.C."/>
            <person name="Singh A."/>
            <person name="Wilkins M.J."/>
            <person name="Karaoz U."/>
            <person name="Brodie E.L."/>
            <person name="Williams K.H."/>
            <person name="Hubbard S.S."/>
            <person name="Banfield J.F."/>
        </authorList>
    </citation>
    <scope>NUCLEOTIDE SEQUENCE [LARGE SCALE GENOMIC DNA]</scope>
</reference>
<accession>A0A1F5F6V3</accession>
<comment type="caution">
    <text evidence="2">The sequence shown here is derived from an EMBL/GenBank/DDBJ whole genome shotgun (WGS) entry which is preliminary data.</text>
</comment>
<dbReference type="Proteomes" id="UP000176191">
    <property type="component" value="Unassembled WGS sequence"/>
</dbReference>
<proteinExistence type="predicted"/>
<dbReference type="EMBL" id="MFAK01000009">
    <property type="protein sequence ID" value="OGD75340.1"/>
    <property type="molecule type" value="Genomic_DNA"/>
</dbReference>
<evidence type="ECO:0000259" key="1">
    <source>
        <dbReference type="Pfam" id="PF01966"/>
    </source>
</evidence>